<proteinExistence type="predicted"/>
<dbReference type="Proteomes" id="UP000741013">
    <property type="component" value="Unassembled WGS sequence"/>
</dbReference>
<evidence type="ECO:0000313" key="5">
    <source>
        <dbReference type="Proteomes" id="UP000741013"/>
    </source>
</evidence>
<keyword evidence="2" id="KW-0812">Transmembrane</keyword>
<accession>A0ABS4PK50</accession>
<feature type="signal peptide" evidence="3">
    <location>
        <begin position="1"/>
        <end position="32"/>
    </location>
</feature>
<organism evidence="4 5">
    <name type="scientific">Amycolatopsis magusensis</name>
    <dbReference type="NCBI Taxonomy" id="882444"/>
    <lineage>
        <taxon>Bacteria</taxon>
        <taxon>Bacillati</taxon>
        <taxon>Actinomycetota</taxon>
        <taxon>Actinomycetes</taxon>
        <taxon>Pseudonocardiales</taxon>
        <taxon>Pseudonocardiaceae</taxon>
        <taxon>Amycolatopsis</taxon>
    </lineage>
</organism>
<sequence>MGKHANRIGTVGFMVAVSAAYASMALPGTAGAAEGADPVLVGKCAATLKAENGKPLTVDLGALANAPGLLDLGLGSNSPGGNGKHKPLLSLPVKEALDGLGISRTGLVVDSVGAICDTAKATINAVGATTQSLLGADETEPGAPDPTPPNNPPGGEDPTPPGTTPPEDEAPPAEEGPIQTDPGGGDVIGGDASSEIDSSFLPLGQALIGPAAMIGPVIPPGVTPPAAPDLGAPIPPQVLAENSGTAEALPGATPPQRVPLLIAVLSVVVVAALLARTWLRRRAV</sequence>
<reference evidence="4 5" key="1">
    <citation type="submission" date="2021-03" db="EMBL/GenBank/DDBJ databases">
        <title>Sequencing the genomes of 1000 actinobacteria strains.</title>
        <authorList>
            <person name="Klenk H.-P."/>
        </authorList>
    </citation>
    <scope>NUCLEOTIDE SEQUENCE [LARGE SCALE GENOMIC DNA]</scope>
    <source>
        <strain evidence="4 5">DSM 45510</strain>
    </source>
</reference>
<name>A0ABS4PK50_9PSEU</name>
<feature type="region of interest" description="Disordered" evidence="1">
    <location>
        <begin position="135"/>
        <end position="195"/>
    </location>
</feature>
<protein>
    <submittedName>
        <fullName evidence="4">Uncharacterized protein</fullName>
    </submittedName>
</protein>
<feature type="compositionally biased region" description="Pro residues" evidence="1">
    <location>
        <begin position="143"/>
        <end position="152"/>
    </location>
</feature>
<evidence type="ECO:0000256" key="3">
    <source>
        <dbReference type="SAM" id="SignalP"/>
    </source>
</evidence>
<keyword evidence="3" id="KW-0732">Signal</keyword>
<keyword evidence="2" id="KW-1133">Transmembrane helix</keyword>
<evidence type="ECO:0000256" key="2">
    <source>
        <dbReference type="SAM" id="Phobius"/>
    </source>
</evidence>
<dbReference type="RefSeq" id="WP_209663480.1">
    <property type="nucleotide sequence ID" value="NZ_JAGGMS010000001.1"/>
</dbReference>
<gene>
    <name evidence="4" type="ORF">JOM49_001333</name>
</gene>
<feature type="chain" id="PRO_5045049204" evidence="3">
    <location>
        <begin position="33"/>
        <end position="284"/>
    </location>
</feature>
<dbReference type="EMBL" id="JAGGMS010000001">
    <property type="protein sequence ID" value="MBP2179807.1"/>
    <property type="molecule type" value="Genomic_DNA"/>
</dbReference>
<feature type="transmembrane region" description="Helical" evidence="2">
    <location>
        <begin position="258"/>
        <end position="279"/>
    </location>
</feature>
<keyword evidence="2" id="KW-0472">Membrane</keyword>
<comment type="caution">
    <text evidence="4">The sequence shown here is derived from an EMBL/GenBank/DDBJ whole genome shotgun (WGS) entry which is preliminary data.</text>
</comment>
<evidence type="ECO:0000313" key="4">
    <source>
        <dbReference type="EMBL" id="MBP2179807.1"/>
    </source>
</evidence>
<keyword evidence="5" id="KW-1185">Reference proteome</keyword>
<evidence type="ECO:0000256" key="1">
    <source>
        <dbReference type="SAM" id="MobiDB-lite"/>
    </source>
</evidence>